<dbReference type="Pfam" id="PF19083">
    <property type="entry name" value="DUF5774"/>
    <property type="match status" value="1"/>
</dbReference>
<organism evidence="1 2">
    <name type="scientific">Tunisvirus fontaine2</name>
    <dbReference type="NCBI Taxonomy" id="1421067"/>
    <lineage>
        <taxon>Viruses</taxon>
        <taxon>Varidnaviria</taxon>
        <taxon>Bamfordvirae</taxon>
        <taxon>Nucleocytoviricota</taxon>
        <taxon>Megaviricetes</taxon>
        <taxon>Pimascovirales</taxon>
        <taxon>Pimascovirales incertae sedis</taxon>
        <taxon>Marseilleviridae</taxon>
        <taxon>Losannavirus</taxon>
        <taxon>Losannavirus tunisense</taxon>
    </lineage>
</organism>
<dbReference type="InterPro" id="IPR043923">
    <property type="entry name" value="DUF5774"/>
</dbReference>
<name>V9SG96_9VIRU</name>
<dbReference type="Proteomes" id="UP000232615">
    <property type="component" value="Segment"/>
</dbReference>
<protein>
    <submittedName>
        <fullName evidence="1">Uncharacterized protein</fullName>
    </submittedName>
</protein>
<gene>
    <name evidence="1" type="ORF">TNS_ORF59</name>
</gene>
<reference evidence="1 2" key="1">
    <citation type="journal article" date="2014" name="Arch. Virol.">
        <title>Complete genome sequence of Tunisvirus, a new member of the proposed family Marseilleviridae.</title>
        <authorList>
            <person name="Aherfi S."/>
            <person name="Boughalmi M."/>
            <person name="Pagnier I."/>
            <person name="Fournous G."/>
            <person name="La Scola B."/>
            <person name="Raoult D."/>
            <person name="Colson P."/>
        </authorList>
    </citation>
    <scope>NUCLEOTIDE SEQUENCE [LARGE SCALE GENOMIC DNA]</scope>
    <source>
        <strain evidence="1 2">U484</strain>
    </source>
</reference>
<evidence type="ECO:0000313" key="2">
    <source>
        <dbReference type="Proteomes" id="UP000232615"/>
    </source>
</evidence>
<keyword evidence="2" id="KW-1185">Reference proteome</keyword>
<accession>V9SG96</accession>
<sequence>MGKMEEFHWRKNAAVHKLWEEKGSENLEELSNALSVAQFDMFVKDAKLVWFPVRGGKRLPLLLVRGMDLEKLEKGVFCQIWNNHCVCREDDAWFASRVRLYDTKSKALGTIHLKQKNYWKNLEQNQVLRPDASRSIHCLCSCFFRQKY</sequence>
<evidence type="ECO:0000313" key="1">
    <source>
        <dbReference type="EMBL" id="AHC54777.1"/>
    </source>
</evidence>
<dbReference type="EMBL" id="KF483846">
    <property type="protein sequence ID" value="AHC54777.1"/>
    <property type="molecule type" value="Genomic_DNA"/>
</dbReference>
<proteinExistence type="predicted"/>